<dbReference type="Proteomes" id="UP001165120">
    <property type="component" value="Unassembled WGS sequence"/>
</dbReference>
<comment type="caution">
    <text evidence="1">The sequence shown here is derived from an EMBL/GenBank/DDBJ whole genome shotgun (WGS) entry which is preliminary data.</text>
</comment>
<reference evidence="1" key="1">
    <citation type="submission" date="2023-04" db="EMBL/GenBank/DDBJ databases">
        <title>Candida boidinii NBRC 10035.</title>
        <authorList>
            <person name="Ichikawa N."/>
            <person name="Sato H."/>
            <person name="Tonouchi N."/>
        </authorList>
    </citation>
    <scope>NUCLEOTIDE SEQUENCE</scope>
    <source>
        <strain evidence="1">NBRC 10035</strain>
    </source>
</reference>
<dbReference type="AlphaFoldDB" id="A0A9W6WGP9"/>
<organism evidence="1 2">
    <name type="scientific">Candida boidinii</name>
    <name type="common">Yeast</name>
    <dbReference type="NCBI Taxonomy" id="5477"/>
    <lineage>
        <taxon>Eukaryota</taxon>
        <taxon>Fungi</taxon>
        <taxon>Dikarya</taxon>
        <taxon>Ascomycota</taxon>
        <taxon>Saccharomycotina</taxon>
        <taxon>Pichiomycetes</taxon>
        <taxon>Pichiales</taxon>
        <taxon>Pichiaceae</taxon>
        <taxon>Ogataea</taxon>
        <taxon>Ogataea/Candida clade</taxon>
    </lineage>
</organism>
<protein>
    <submittedName>
        <fullName evidence="1">Unnamed protein product</fullName>
    </submittedName>
</protein>
<keyword evidence="2" id="KW-1185">Reference proteome</keyword>
<evidence type="ECO:0000313" key="2">
    <source>
        <dbReference type="Proteomes" id="UP001165120"/>
    </source>
</evidence>
<sequence>MPIEQLGNESKLRTTVYTIDNLQASRCNLKDFTDGGHTIQLACDQQQQQQQQQQRVGWPQMDTACRTMACCVPWKSAIVTSSAFAILQSPTDQID</sequence>
<dbReference type="EMBL" id="BSXN01001079">
    <property type="protein sequence ID" value="GME71474.1"/>
    <property type="molecule type" value="Genomic_DNA"/>
</dbReference>
<accession>A0A9W6WGP9</accession>
<proteinExistence type="predicted"/>
<name>A0A9W6WGP9_CANBO</name>
<evidence type="ECO:0000313" key="1">
    <source>
        <dbReference type="EMBL" id="GME71474.1"/>
    </source>
</evidence>
<gene>
    <name evidence="1" type="ORF">Cboi02_000322600</name>
</gene>